<keyword evidence="4" id="KW-0560">Oxidoreductase</keyword>
<organism evidence="8">
    <name type="scientific">marine metagenome</name>
    <dbReference type="NCBI Taxonomy" id="408172"/>
    <lineage>
        <taxon>unclassified sequences</taxon>
        <taxon>metagenomes</taxon>
        <taxon>ecological metagenomes</taxon>
    </lineage>
</organism>
<dbReference type="SUPFAM" id="SSF50022">
    <property type="entry name" value="ISP domain"/>
    <property type="match status" value="1"/>
</dbReference>
<evidence type="ECO:0000256" key="2">
    <source>
        <dbReference type="ARBA" id="ARBA00022714"/>
    </source>
</evidence>
<dbReference type="Gene3D" id="2.102.10.10">
    <property type="entry name" value="Rieske [2Fe-2S] iron-sulphur domain"/>
    <property type="match status" value="1"/>
</dbReference>
<dbReference type="InterPro" id="IPR001663">
    <property type="entry name" value="Rng_hydr_dOase-A"/>
</dbReference>
<dbReference type="EMBL" id="UINC01003282">
    <property type="protein sequence ID" value="SVA04958.1"/>
    <property type="molecule type" value="Genomic_DNA"/>
</dbReference>
<dbReference type="GO" id="GO:0016491">
    <property type="term" value="F:oxidoreductase activity"/>
    <property type="evidence" value="ECO:0007669"/>
    <property type="project" value="UniProtKB-KW"/>
</dbReference>
<evidence type="ECO:0000256" key="5">
    <source>
        <dbReference type="ARBA" id="ARBA00023004"/>
    </source>
</evidence>
<dbReference type="Pfam" id="PF00848">
    <property type="entry name" value="Ring_hydroxyl_A"/>
    <property type="match status" value="1"/>
</dbReference>
<dbReference type="PROSITE" id="PS51296">
    <property type="entry name" value="RIESKE"/>
    <property type="match status" value="1"/>
</dbReference>
<evidence type="ECO:0000256" key="6">
    <source>
        <dbReference type="ARBA" id="ARBA00023014"/>
    </source>
</evidence>
<evidence type="ECO:0000256" key="4">
    <source>
        <dbReference type="ARBA" id="ARBA00023002"/>
    </source>
</evidence>
<accession>A0A381SNS8</accession>
<dbReference type="InterPro" id="IPR015879">
    <property type="entry name" value="Ring_hydroxy_dOase_asu_C_dom"/>
</dbReference>
<dbReference type="SUPFAM" id="SSF55961">
    <property type="entry name" value="Bet v1-like"/>
    <property type="match status" value="1"/>
</dbReference>
<keyword evidence="6" id="KW-0411">Iron-sulfur</keyword>
<proteinExistence type="predicted"/>
<dbReference type="Gene3D" id="3.90.380.10">
    <property type="entry name" value="Naphthalene 1,2-dioxygenase Alpha Subunit, Chain A, domain 1"/>
    <property type="match status" value="2"/>
</dbReference>
<keyword evidence="5" id="KW-0408">Iron</keyword>
<keyword evidence="2" id="KW-0001">2Fe-2S</keyword>
<evidence type="ECO:0000256" key="3">
    <source>
        <dbReference type="ARBA" id="ARBA00022723"/>
    </source>
</evidence>
<dbReference type="GO" id="GO:0051537">
    <property type="term" value="F:2 iron, 2 sulfur cluster binding"/>
    <property type="evidence" value="ECO:0007669"/>
    <property type="project" value="UniProtKB-KW"/>
</dbReference>
<name>A0A381SNS8_9ZZZZ</name>
<evidence type="ECO:0000256" key="1">
    <source>
        <dbReference type="ARBA" id="ARBA00001962"/>
    </source>
</evidence>
<dbReference type="PRINTS" id="PR00090">
    <property type="entry name" value="RNGDIOXGNASE"/>
</dbReference>
<dbReference type="PANTHER" id="PTHR43756">
    <property type="entry name" value="CHOLINE MONOOXYGENASE, CHLOROPLASTIC"/>
    <property type="match status" value="1"/>
</dbReference>
<comment type="cofactor">
    <cofactor evidence="1">
        <name>Fe cation</name>
        <dbReference type="ChEBI" id="CHEBI:24875"/>
    </cofactor>
</comment>
<gene>
    <name evidence="8" type="ORF">METZ01_LOCUS57812</name>
</gene>
<dbReference type="GO" id="GO:0005506">
    <property type="term" value="F:iron ion binding"/>
    <property type="evidence" value="ECO:0007669"/>
    <property type="project" value="InterPro"/>
</dbReference>
<evidence type="ECO:0000259" key="7">
    <source>
        <dbReference type="PROSITE" id="PS51296"/>
    </source>
</evidence>
<dbReference type="CDD" id="cd00680">
    <property type="entry name" value="RHO_alpha_C"/>
    <property type="match status" value="1"/>
</dbReference>
<dbReference type="CDD" id="cd03469">
    <property type="entry name" value="Rieske_RO_Alpha_N"/>
    <property type="match status" value="1"/>
</dbReference>
<protein>
    <recommendedName>
        <fullName evidence="7">Rieske domain-containing protein</fullName>
    </recommendedName>
</protein>
<sequence length="385" mass="44119">MSKTKLSNIDEVLRPIEKAKGLPNEHYTSDAVFNEEKRAVLFDNWSAIGFGKDIPESGDAKPINFVDMPLIIVRNNDGEINVFQNTCRHRGMILIDKPTKLNDIIRCPYHSWCYTLNGKLCATPMVGGTESNNHEAVNYDELGLYKIRSYVWQDIIFVNISGDATEFVDYASKALNRWAEFDKPIFHGGKESHFTLEVKTNWKLAIENYCESYHLPFVHLGLNDKSKIEDHYHIQEPDCFSGQGSYSYNQIKTESGDTFPDFEGLSSKWNSGSEYIALYPNVLLGVHRDHIYSIIVEPISTEKSIEHVSIYYAKKLEEMSKLKGLIKSNAEFWKSVFLEDIFVVEGMQRGRKGLIFDGGKFSPVMDNPTHCFHQWVAKQINNFRS</sequence>
<reference evidence="8" key="1">
    <citation type="submission" date="2018-05" db="EMBL/GenBank/DDBJ databases">
        <authorList>
            <person name="Lanie J.A."/>
            <person name="Ng W.-L."/>
            <person name="Kazmierczak K.M."/>
            <person name="Andrzejewski T.M."/>
            <person name="Davidsen T.M."/>
            <person name="Wayne K.J."/>
            <person name="Tettelin H."/>
            <person name="Glass J.I."/>
            <person name="Rusch D."/>
            <person name="Podicherti R."/>
            <person name="Tsui H.-C.T."/>
            <person name="Winkler M.E."/>
        </authorList>
    </citation>
    <scope>NUCLEOTIDE SEQUENCE</scope>
</reference>
<dbReference type="Pfam" id="PF00355">
    <property type="entry name" value="Rieske"/>
    <property type="match status" value="1"/>
</dbReference>
<feature type="domain" description="Rieske" evidence="7">
    <location>
        <begin position="45"/>
        <end position="158"/>
    </location>
</feature>
<dbReference type="InterPro" id="IPR036922">
    <property type="entry name" value="Rieske_2Fe-2S_sf"/>
</dbReference>
<dbReference type="PANTHER" id="PTHR43756:SF5">
    <property type="entry name" value="CHOLINE MONOOXYGENASE, CHLOROPLASTIC"/>
    <property type="match status" value="1"/>
</dbReference>
<dbReference type="AlphaFoldDB" id="A0A381SNS8"/>
<keyword evidence="3" id="KW-0479">Metal-binding</keyword>
<dbReference type="InterPro" id="IPR017941">
    <property type="entry name" value="Rieske_2Fe-2S"/>
</dbReference>
<evidence type="ECO:0000313" key="8">
    <source>
        <dbReference type="EMBL" id="SVA04958.1"/>
    </source>
</evidence>